<dbReference type="EMBL" id="CP002193">
    <property type="protein sequence ID" value="AFD27500.1"/>
    <property type="molecule type" value="Genomic_DNA"/>
</dbReference>
<keyword evidence="1" id="KW-0812">Transmembrane</keyword>
<accession>H8H1V3</accession>
<gene>
    <name evidence="2" type="ordered locus">DGo_PB0231</name>
</gene>
<evidence type="ECO:0000313" key="3">
    <source>
        <dbReference type="Proteomes" id="UP000007575"/>
    </source>
</evidence>
<evidence type="ECO:0000313" key="2">
    <source>
        <dbReference type="EMBL" id="AFD27500.1"/>
    </source>
</evidence>
<keyword evidence="1" id="KW-0472">Membrane</keyword>
<protein>
    <submittedName>
        <fullName evidence="2">Uncharacterized protein</fullName>
    </submittedName>
</protein>
<dbReference type="AlphaFoldDB" id="H8H1V3"/>
<evidence type="ECO:0000256" key="1">
    <source>
        <dbReference type="SAM" id="Phobius"/>
    </source>
</evidence>
<sequence>MLVPPGTRTGLVFSFALSALENTMFILTREHLLYFVLVALLGTLVLKLDLSPAFALAALLATIASGALLLAHVSDKHQQRFNELMDTRFLTPTLMQLRVDDTRVRLDRADLERVLTWVTQYEARWWWPFVIPISTDGRIRVTLIMQGEQCSLRFSSNGWAQGILCSTKDLRQLASAD</sequence>
<keyword evidence="2" id="KW-0614">Plasmid</keyword>
<dbReference type="PATRIC" id="fig|745776.4.peg.3587"/>
<dbReference type="Proteomes" id="UP000007575">
    <property type="component" value="Plasmid P2"/>
</dbReference>
<dbReference type="KEGG" id="dgo:DGo_PB0231"/>
<geneLocation type="plasmid" evidence="2 3">
    <name>P2</name>
</geneLocation>
<feature type="transmembrane region" description="Helical" evidence="1">
    <location>
        <begin position="54"/>
        <end position="73"/>
    </location>
</feature>
<dbReference type="HOGENOM" id="CLU_1515490_0_0_0"/>
<reference evidence="2 3" key="1">
    <citation type="journal article" date="2012" name="PLoS ONE">
        <title>Genome sequence and transcriptome analysis of the radioresistant bacterium Deinococcus gobiensis: insights into the extreme environmental adaptations.</title>
        <authorList>
            <person name="Yuan M."/>
            <person name="Chen M."/>
            <person name="Zhang W."/>
            <person name="Lu W."/>
            <person name="Wang J."/>
            <person name="Yang M."/>
            <person name="Zhao P."/>
            <person name="Tang R."/>
            <person name="Li X."/>
            <person name="Hao Y."/>
            <person name="Zhou Z."/>
            <person name="Zhan Y."/>
            <person name="Yu H."/>
            <person name="Teng C."/>
            <person name="Yan Y."/>
            <person name="Ping S."/>
            <person name="Wang Y."/>
            <person name="Lin M."/>
        </authorList>
    </citation>
    <scope>NUCLEOTIDE SEQUENCE [LARGE SCALE GENOMIC DNA]</scope>
    <source>
        <strain evidence="3">DSM 21396 / JCM 16679 / CGMCC 1.7299 / I-0</strain>
        <plasmid evidence="2">P2</plasmid>
    </source>
</reference>
<feature type="transmembrane region" description="Helical" evidence="1">
    <location>
        <begin position="32"/>
        <end position="48"/>
    </location>
</feature>
<keyword evidence="3" id="KW-1185">Reference proteome</keyword>
<keyword evidence="1" id="KW-1133">Transmembrane helix</keyword>
<organism evidence="2 3">
    <name type="scientific">Deinococcus gobiensis (strain DSM 21396 / JCM 16679 / CGMCC 1.7299 / I-0)</name>
    <dbReference type="NCBI Taxonomy" id="745776"/>
    <lineage>
        <taxon>Bacteria</taxon>
        <taxon>Thermotogati</taxon>
        <taxon>Deinococcota</taxon>
        <taxon>Deinococci</taxon>
        <taxon>Deinococcales</taxon>
        <taxon>Deinococcaceae</taxon>
        <taxon>Deinococcus</taxon>
    </lineage>
</organism>
<name>H8H1V3_DEIGI</name>
<proteinExistence type="predicted"/>